<reference evidence="6" key="1">
    <citation type="submission" date="2021-02" db="EMBL/GenBank/DDBJ databases">
        <authorList>
            <person name="Nowell W R."/>
        </authorList>
    </citation>
    <scope>NUCLEOTIDE SEQUENCE</scope>
    <source>
        <strain evidence="6">Ploen Becks lab</strain>
    </source>
</reference>
<dbReference type="GO" id="GO:0005634">
    <property type="term" value="C:nucleus"/>
    <property type="evidence" value="ECO:0007669"/>
    <property type="project" value="UniProtKB-ARBA"/>
</dbReference>
<dbReference type="OrthoDB" id="74807at2759"/>
<dbReference type="PROSITE" id="PS51083">
    <property type="entry name" value="ZF_HIT"/>
    <property type="match status" value="1"/>
</dbReference>
<proteinExistence type="predicted"/>
<dbReference type="Pfam" id="PF04438">
    <property type="entry name" value="zf-HIT"/>
    <property type="match status" value="1"/>
</dbReference>
<feature type="domain" description="HIT-type" evidence="5">
    <location>
        <begin position="157"/>
        <end position="189"/>
    </location>
</feature>
<organism evidence="6 7">
    <name type="scientific">Brachionus calyciflorus</name>
    <dbReference type="NCBI Taxonomy" id="104777"/>
    <lineage>
        <taxon>Eukaryota</taxon>
        <taxon>Metazoa</taxon>
        <taxon>Spiralia</taxon>
        <taxon>Gnathifera</taxon>
        <taxon>Rotifera</taxon>
        <taxon>Eurotatoria</taxon>
        <taxon>Monogononta</taxon>
        <taxon>Pseudotrocha</taxon>
        <taxon>Ploima</taxon>
        <taxon>Brachionidae</taxon>
        <taxon>Brachionus</taxon>
    </lineage>
</organism>
<evidence type="ECO:0000313" key="7">
    <source>
        <dbReference type="Proteomes" id="UP000663879"/>
    </source>
</evidence>
<accession>A0A813M360</accession>
<dbReference type="InterPro" id="IPR007529">
    <property type="entry name" value="Znf_HIT"/>
</dbReference>
<evidence type="ECO:0000259" key="5">
    <source>
        <dbReference type="PROSITE" id="PS51083"/>
    </source>
</evidence>
<dbReference type="Proteomes" id="UP000663879">
    <property type="component" value="Unassembled WGS sequence"/>
</dbReference>
<dbReference type="PANTHER" id="PTHR13093">
    <property type="entry name" value="ZINC FINGER HIT DOMAIN CONTAINING PROTEIN 1"/>
    <property type="match status" value="1"/>
</dbReference>
<keyword evidence="2 4" id="KW-0863">Zinc-finger</keyword>
<keyword evidence="3" id="KW-0862">Zinc</keyword>
<keyword evidence="7" id="KW-1185">Reference proteome</keyword>
<dbReference type="InterPro" id="IPR039723">
    <property type="entry name" value="Vps71/ZNHIT1"/>
</dbReference>
<dbReference type="GO" id="GO:0008270">
    <property type="term" value="F:zinc ion binding"/>
    <property type="evidence" value="ECO:0007669"/>
    <property type="project" value="UniProtKB-UniRule"/>
</dbReference>
<dbReference type="GO" id="GO:0006338">
    <property type="term" value="P:chromatin remodeling"/>
    <property type="evidence" value="ECO:0007669"/>
    <property type="project" value="InterPro"/>
</dbReference>
<dbReference type="SUPFAM" id="SSF144232">
    <property type="entry name" value="HIT/MYND zinc finger-like"/>
    <property type="match status" value="1"/>
</dbReference>
<dbReference type="AlphaFoldDB" id="A0A813M360"/>
<protein>
    <recommendedName>
        <fullName evidence="5">HIT-type domain-containing protein</fullName>
    </recommendedName>
</protein>
<evidence type="ECO:0000256" key="4">
    <source>
        <dbReference type="PROSITE-ProRule" id="PRU00453"/>
    </source>
</evidence>
<dbReference type="EMBL" id="CAJNOC010000043">
    <property type="protein sequence ID" value="CAF0709352.1"/>
    <property type="molecule type" value="Genomic_DNA"/>
</dbReference>
<comment type="caution">
    <text evidence="6">The sequence shown here is derived from an EMBL/GenBank/DDBJ whole genome shotgun (WGS) entry which is preliminary data.</text>
</comment>
<evidence type="ECO:0000256" key="1">
    <source>
        <dbReference type="ARBA" id="ARBA00022723"/>
    </source>
</evidence>
<evidence type="ECO:0000256" key="2">
    <source>
        <dbReference type="ARBA" id="ARBA00022771"/>
    </source>
</evidence>
<sequence>MTDNRESARLKNLERGQILDEATRLRRQRKALEALERDNFQDDLIALNVSDHRLQINKKFQQRFTIEDESESTIKENASNSSLTNNVKSENIELVNSFLSEPPSTKRKKLKTESKLRYRKNFATLLEEEQLLTSQENKFNYFSICVSDTKFPKRKFCAVCGFNSNYTCVQCGTRYCSTKCLQTHRDTRCLKWTA</sequence>
<name>A0A813M360_9BILA</name>
<keyword evidence="1" id="KW-0479">Metal-binding</keyword>
<dbReference type="Gene3D" id="3.30.60.190">
    <property type="match status" value="1"/>
</dbReference>
<evidence type="ECO:0000256" key="3">
    <source>
        <dbReference type="ARBA" id="ARBA00022833"/>
    </source>
</evidence>
<dbReference type="CDD" id="cd21437">
    <property type="entry name" value="zf-HIT_ZNHIT1_like"/>
    <property type="match status" value="1"/>
</dbReference>
<gene>
    <name evidence="6" type="ORF">OXX778_LOCUS789</name>
</gene>
<evidence type="ECO:0000313" key="6">
    <source>
        <dbReference type="EMBL" id="CAF0709352.1"/>
    </source>
</evidence>